<organism evidence="2 3">
    <name type="scientific">Mytilus galloprovincialis</name>
    <name type="common">Mediterranean mussel</name>
    <dbReference type="NCBI Taxonomy" id="29158"/>
    <lineage>
        <taxon>Eukaryota</taxon>
        <taxon>Metazoa</taxon>
        <taxon>Spiralia</taxon>
        <taxon>Lophotrochozoa</taxon>
        <taxon>Mollusca</taxon>
        <taxon>Bivalvia</taxon>
        <taxon>Autobranchia</taxon>
        <taxon>Pteriomorphia</taxon>
        <taxon>Mytilida</taxon>
        <taxon>Mytiloidea</taxon>
        <taxon>Mytilidae</taxon>
        <taxon>Mytilinae</taxon>
        <taxon>Mytilus</taxon>
    </lineage>
</organism>
<proteinExistence type="predicted"/>
<dbReference type="EMBL" id="UYJE01008197">
    <property type="protein sequence ID" value="VDI61933.1"/>
    <property type="molecule type" value="Genomic_DNA"/>
</dbReference>
<keyword evidence="3" id="KW-1185">Reference proteome</keyword>
<feature type="compositionally biased region" description="Polar residues" evidence="1">
    <location>
        <begin position="337"/>
        <end position="347"/>
    </location>
</feature>
<feature type="region of interest" description="Disordered" evidence="1">
    <location>
        <begin position="257"/>
        <end position="376"/>
    </location>
</feature>
<gene>
    <name evidence="2" type="ORF">MGAL_10B059524</name>
</gene>
<sequence length="429" mass="48479">MVLLQPWSVNNPIVELNEQEFLFDPSDLEFLDFEDYSLIFMLFENFPWKTICKVLTFIAGSYVVLQILWKRRNTVRQWDVLIFSEPLENPWEELLGHPFDNQKSVVIDRGLRKKTRSCIILTGLKQDLNSSHKINNLRGWKMGNKELSSSRSSDESDESVDVPDETITIQGQRYVPGGSMTNHSHVTSRNESEADDDNISIPPPYIPDELMPLTNEFEDDNLPVSPESEVDIPVFDEDDIHSPQITEFPLNTYQNGLELPVNDKENTSVSSSSKSSDKESSVNTGSSKSTPEQEELPVYSKPRAHVHKNKTPDNVAVYIDKDDQISPVVDDHVTPDNGDNTSSNAPNNKAPDKSGTTRRITQSNSIISTKSENSEIQSHTLSPLAYQRLKNCLLNLPLEDGQEIKDKAVERVASHVSVHDYEPKIDIIM</sequence>
<feature type="compositionally biased region" description="Polar residues" evidence="1">
    <location>
        <begin position="357"/>
        <end position="376"/>
    </location>
</feature>
<feature type="region of interest" description="Disordered" evidence="1">
    <location>
        <begin position="145"/>
        <end position="211"/>
    </location>
</feature>
<protein>
    <submittedName>
        <fullName evidence="2">Uncharacterized protein</fullName>
    </submittedName>
</protein>
<feature type="compositionally biased region" description="Basic and acidic residues" evidence="1">
    <location>
        <begin position="319"/>
        <end position="334"/>
    </location>
</feature>
<dbReference type="AlphaFoldDB" id="A0A8B6GBM8"/>
<dbReference type="Proteomes" id="UP000596742">
    <property type="component" value="Unassembled WGS sequence"/>
</dbReference>
<evidence type="ECO:0000313" key="2">
    <source>
        <dbReference type="EMBL" id="VDI61933.1"/>
    </source>
</evidence>
<comment type="caution">
    <text evidence="2">The sequence shown here is derived from an EMBL/GenBank/DDBJ whole genome shotgun (WGS) entry which is preliminary data.</text>
</comment>
<reference evidence="2" key="1">
    <citation type="submission" date="2018-11" db="EMBL/GenBank/DDBJ databases">
        <authorList>
            <person name="Alioto T."/>
            <person name="Alioto T."/>
        </authorList>
    </citation>
    <scope>NUCLEOTIDE SEQUENCE</scope>
</reference>
<name>A0A8B6GBM8_MYTGA</name>
<accession>A0A8B6GBM8</accession>
<feature type="compositionally biased region" description="Polar residues" evidence="1">
    <location>
        <begin position="179"/>
        <end position="189"/>
    </location>
</feature>
<evidence type="ECO:0000313" key="3">
    <source>
        <dbReference type="Proteomes" id="UP000596742"/>
    </source>
</evidence>
<feature type="compositionally biased region" description="Acidic residues" evidence="1">
    <location>
        <begin position="155"/>
        <end position="164"/>
    </location>
</feature>
<evidence type="ECO:0000256" key="1">
    <source>
        <dbReference type="SAM" id="MobiDB-lite"/>
    </source>
</evidence>